<feature type="transmembrane region" description="Helical" evidence="1">
    <location>
        <begin position="20"/>
        <end position="43"/>
    </location>
</feature>
<accession>A0A9X2AJD9</accession>
<keyword evidence="1" id="KW-0472">Membrane</keyword>
<comment type="caution">
    <text evidence="2">The sequence shown here is derived from an EMBL/GenBank/DDBJ whole genome shotgun (WGS) entry which is preliminary data.</text>
</comment>
<name>A0A9X2AJD9_9FLAO</name>
<evidence type="ECO:0000256" key="1">
    <source>
        <dbReference type="SAM" id="Phobius"/>
    </source>
</evidence>
<gene>
    <name evidence="2" type="ORF">MC378_03895</name>
</gene>
<reference evidence="2" key="1">
    <citation type="submission" date="2022-02" db="EMBL/GenBank/DDBJ databases">
        <title>Polaribacter sp. MSW13, isolated from seawater.</title>
        <authorList>
            <person name="Kristyanto S."/>
            <person name="Jung J."/>
            <person name="Jeon C.O."/>
        </authorList>
    </citation>
    <scope>NUCLEOTIDE SEQUENCE</scope>
    <source>
        <strain evidence="2">MSW13</strain>
    </source>
</reference>
<protein>
    <submittedName>
        <fullName evidence="2">Uncharacterized protein</fullName>
    </submittedName>
</protein>
<evidence type="ECO:0000313" key="2">
    <source>
        <dbReference type="EMBL" id="MCI2228298.1"/>
    </source>
</evidence>
<keyword evidence="1" id="KW-1133">Transmembrane helix</keyword>
<dbReference type="Proteomes" id="UP001139369">
    <property type="component" value="Unassembled WGS sequence"/>
</dbReference>
<dbReference type="AlphaFoldDB" id="A0A9X2AJD9"/>
<dbReference type="EMBL" id="JAKQYM010000002">
    <property type="protein sequence ID" value="MCI2228298.1"/>
    <property type="molecule type" value="Genomic_DNA"/>
</dbReference>
<evidence type="ECO:0000313" key="3">
    <source>
        <dbReference type="Proteomes" id="UP001139369"/>
    </source>
</evidence>
<dbReference type="RefSeq" id="WP_242177413.1">
    <property type="nucleotide sequence ID" value="NZ_JAKQYM010000002.1"/>
</dbReference>
<feature type="transmembrane region" description="Helical" evidence="1">
    <location>
        <begin position="49"/>
        <end position="74"/>
    </location>
</feature>
<organism evidence="2 3">
    <name type="scientific">Polaribacter marinus</name>
    <dbReference type="NCBI Taxonomy" id="2916838"/>
    <lineage>
        <taxon>Bacteria</taxon>
        <taxon>Pseudomonadati</taxon>
        <taxon>Bacteroidota</taxon>
        <taxon>Flavobacteriia</taxon>
        <taxon>Flavobacteriales</taxon>
        <taxon>Flavobacteriaceae</taxon>
    </lineage>
</organism>
<sequence length="217" mass="25598">MKKKYYKLADKLIFISEKYLILPIIFNSIVILILIFINIVLFLSPEYTLFKWGFLILSLIIIYFLCLFIKLAVLEQKRRLNVKKYKSTVEIFTHYENEELIKKLESILSGYFNKSKSTSTLIYLLVKMSNNELYKLGLDEKFYFSFNSKIQISNTLLYIQTSIFNNKDESLRPLYSSHLYSDNDGQKIEASEFSTAKSKFPKAKLDSPIYKKLLKLH</sequence>
<proteinExistence type="predicted"/>
<keyword evidence="1" id="KW-0812">Transmembrane</keyword>
<keyword evidence="3" id="KW-1185">Reference proteome</keyword>